<dbReference type="Pfam" id="PF13714">
    <property type="entry name" value="PEP_mutase"/>
    <property type="match status" value="1"/>
</dbReference>
<dbReference type="InterPro" id="IPR039556">
    <property type="entry name" value="ICL/PEPM"/>
</dbReference>
<organism evidence="1 2">
    <name type="scientific">Chitinophaga nivalis</name>
    <dbReference type="NCBI Taxonomy" id="2991709"/>
    <lineage>
        <taxon>Bacteria</taxon>
        <taxon>Pseudomonadati</taxon>
        <taxon>Bacteroidota</taxon>
        <taxon>Chitinophagia</taxon>
        <taxon>Chitinophagales</taxon>
        <taxon>Chitinophagaceae</taxon>
        <taxon>Chitinophaga</taxon>
    </lineage>
</organism>
<dbReference type="Gene3D" id="3.20.20.60">
    <property type="entry name" value="Phosphoenolpyruvate-binding domains"/>
    <property type="match status" value="1"/>
</dbReference>
<reference evidence="1 2" key="1">
    <citation type="submission" date="2022-10" db="EMBL/GenBank/DDBJ databases">
        <title>Chitinophaga nivalis PC15 sp. nov., isolated from Pyeongchang county, South Korea.</title>
        <authorList>
            <person name="Trinh H.N."/>
        </authorList>
    </citation>
    <scope>NUCLEOTIDE SEQUENCE [LARGE SCALE GENOMIC DNA]</scope>
    <source>
        <strain evidence="1 2">PC14</strain>
    </source>
</reference>
<comment type="caution">
    <text evidence="1">The sequence shown here is derived from an EMBL/GenBank/DDBJ whole genome shotgun (WGS) entry which is preliminary data.</text>
</comment>
<gene>
    <name evidence="1" type="ORF">OL497_18575</name>
</gene>
<dbReference type="GO" id="GO:0016829">
    <property type="term" value="F:lyase activity"/>
    <property type="evidence" value="ECO:0007669"/>
    <property type="project" value="UniProtKB-KW"/>
</dbReference>
<dbReference type="PANTHER" id="PTHR42905:SF16">
    <property type="entry name" value="CARBOXYPHOSPHONOENOLPYRUVATE PHOSPHONOMUTASE-LIKE PROTEIN (AFU_ORTHOLOGUE AFUA_5G07230)"/>
    <property type="match status" value="1"/>
</dbReference>
<name>A0ABT3IPU5_9BACT</name>
<sequence length="258" mass="27993">MSTAFQTFKDLHQAGGLLTLPNIWDAGSALLLQEKQFPAIATSSMAVANSLGYGDGEEMSFEEYLFVIRRILAAIQIPLSVDLETGYGRTPEEIYERVLTLVNLGVAGINIEDSAIGSAGRTLQDAVTFARTITYLKERLTAENQSLFINVRCDTFLLGVADALPESLRRIKLYETTGADGIFLPCIREQADIVAAVGATTLPLNVMCIPGLPDFDMLRAAGVKRVSMGGFLYQAVYNQVGALSDRIDSEQHFAGLFA</sequence>
<dbReference type="Proteomes" id="UP001207742">
    <property type="component" value="Unassembled WGS sequence"/>
</dbReference>
<evidence type="ECO:0000313" key="2">
    <source>
        <dbReference type="Proteomes" id="UP001207742"/>
    </source>
</evidence>
<dbReference type="InterPro" id="IPR040442">
    <property type="entry name" value="Pyrv_kinase-like_dom_sf"/>
</dbReference>
<dbReference type="CDD" id="cd00377">
    <property type="entry name" value="ICL_PEPM"/>
    <property type="match status" value="1"/>
</dbReference>
<dbReference type="RefSeq" id="WP_264732733.1">
    <property type="nucleotide sequence ID" value="NZ_JAPDNR010000001.1"/>
</dbReference>
<dbReference type="SUPFAM" id="SSF51621">
    <property type="entry name" value="Phosphoenolpyruvate/pyruvate domain"/>
    <property type="match status" value="1"/>
</dbReference>
<accession>A0ABT3IPU5</accession>
<dbReference type="PANTHER" id="PTHR42905">
    <property type="entry name" value="PHOSPHOENOLPYRUVATE CARBOXYLASE"/>
    <property type="match status" value="1"/>
</dbReference>
<protein>
    <submittedName>
        <fullName evidence="1">Isocitrate lyase/phosphoenolpyruvate mutase family protein</fullName>
    </submittedName>
</protein>
<dbReference type="EMBL" id="JAPDNS010000002">
    <property type="protein sequence ID" value="MCW3485916.1"/>
    <property type="molecule type" value="Genomic_DNA"/>
</dbReference>
<dbReference type="InterPro" id="IPR015813">
    <property type="entry name" value="Pyrv/PenolPyrv_kinase-like_dom"/>
</dbReference>
<evidence type="ECO:0000313" key="1">
    <source>
        <dbReference type="EMBL" id="MCW3485916.1"/>
    </source>
</evidence>
<proteinExistence type="predicted"/>
<keyword evidence="1" id="KW-0456">Lyase</keyword>
<keyword evidence="2" id="KW-1185">Reference proteome</keyword>